<accession>A0A6B8MBN5</accession>
<evidence type="ECO:0000313" key="2">
    <source>
        <dbReference type="EMBL" id="QGM98723.1"/>
    </source>
</evidence>
<feature type="chain" id="PRO_5025495792" evidence="1">
    <location>
        <begin position="23"/>
        <end position="95"/>
    </location>
</feature>
<feature type="signal peptide" evidence="1">
    <location>
        <begin position="1"/>
        <end position="22"/>
    </location>
</feature>
<name>A0A6B8MBN5_9HYPH</name>
<keyword evidence="3" id="KW-1185">Reference proteome</keyword>
<protein>
    <submittedName>
        <fullName evidence="2">Plug domain-containing protein</fullName>
    </submittedName>
</protein>
<evidence type="ECO:0000313" key="3">
    <source>
        <dbReference type="Proteomes" id="UP000422569"/>
    </source>
</evidence>
<reference evidence="2 3" key="1">
    <citation type="submission" date="2019-09" db="EMBL/GenBank/DDBJ databases">
        <title>Isolation and complete genome sequencing of Methylocystis species.</title>
        <authorList>
            <person name="Rumah B.L."/>
            <person name="Stead C.E."/>
            <person name="Stevens B.C."/>
            <person name="Minton N.P."/>
            <person name="Grosse-Honebrink A."/>
            <person name="Zhang Y."/>
        </authorList>
    </citation>
    <scope>NUCLEOTIDE SEQUENCE [LARGE SCALE GENOMIC DNA]</scope>
    <source>
        <strain evidence="2 3">BRCS2</strain>
    </source>
</reference>
<organism evidence="2 3">
    <name type="scientific">Methylocystis parvus</name>
    <dbReference type="NCBI Taxonomy" id="134"/>
    <lineage>
        <taxon>Bacteria</taxon>
        <taxon>Pseudomonadati</taxon>
        <taxon>Pseudomonadota</taxon>
        <taxon>Alphaproteobacteria</taxon>
        <taxon>Hyphomicrobiales</taxon>
        <taxon>Methylocystaceae</taxon>
        <taxon>Methylocystis</taxon>
    </lineage>
</organism>
<dbReference type="KEGG" id="mpar:F7D14_15375"/>
<keyword evidence="1" id="KW-0732">Signal</keyword>
<dbReference type="AlphaFoldDB" id="A0A6B8MBN5"/>
<proteinExistence type="predicted"/>
<gene>
    <name evidence="2" type="ORF">F7D14_15375</name>
</gene>
<dbReference type="SUPFAM" id="SSF56935">
    <property type="entry name" value="Porins"/>
    <property type="match status" value="1"/>
</dbReference>
<evidence type="ECO:0000256" key="1">
    <source>
        <dbReference type="SAM" id="SignalP"/>
    </source>
</evidence>
<dbReference type="Proteomes" id="UP000422569">
    <property type="component" value="Chromosome"/>
</dbReference>
<dbReference type="EMBL" id="CP044331">
    <property type="protein sequence ID" value="QGM98723.1"/>
    <property type="molecule type" value="Genomic_DNA"/>
</dbReference>
<dbReference type="RefSeq" id="WP_016921140.1">
    <property type="nucleotide sequence ID" value="NZ_CP044331.1"/>
</dbReference>
<sequence>MRRFLTVLTTTLALALLSPAFAKGKGGHVPAPASAEAGDDGYFDGFVTGLSGQKVPVMQYPGSTTVITRKMMDDFQTRSVCDALLMAPGVTASCR</sequence>